<keyword evidence="1" id="KW-1133">Transmembrane helix</keyword>
<feature type="transmembrane region" description="Helical" evidence="1">
    <location>
        <begin position="28"/>
        <end position="45"/>
    </location>
</feature>
<dbReference type="EMBL" id="MK500337">
    <property type="protein sequence ID" value="QBK86833.1"/>
    <property type="molecule type" value="Genomic_DNA"/>
</dbReference>
<name>A0A481YU34_9VIRU</name>
<proteinExistence type="predicted"/>
<evidence type="ECO:0008006" key="3">
    <source>
        <dbReference type="Google" id="ProtNLM"/>
    </source>
</evidence>
<sequence>MHLSTSIMLAAPFCDTLFLLVPKCEGDYARLAAKVLVFFIIVFAIEKWLL</sequence>
<reference evidence="2" key="1">
    <citation type="journal article" date="2019" name="MBio">
        <title>Virus Genomes from Deep Sea Sediments Expand the Ocean Megavirome and Support Independent Origins of Viral Gigantism.</title>
        <authorList>
            <person name="Backstrom D."/>
            <person name="Yutin N."/>
            <person name="Jorgensen S.L."/>
            <person name="Dharamshi J."/>
            <person name="Homa F."/>
            <person name="Zaremba-Niedwiedzka K."/>
            <person name="Spang A."/>
            <person name="Wolf Y.I."/>
            <person name="Koonin E.V."/>
            <person name="Ettema T.J."/>
        </authorList>
    </citation>
    <scope>NUCLEOTIDE SEQUENCE</scope>
</reference>
<keyword evidence="1" id="KW-0812">Transmembrane</keyword>
<protein>
    <recommendedName>
        <fullName evidence="3">Transmembrane protein</fullName>
    </recommendedName>
</protein>
<gene>
    <name evidence="2" type="ORF">LCMAC103_01710</name>
</gene>
<accession>A0A481YU34</accession>
<evidence type="ECO:0000256" key="1">
    <source>
        <dbReference type="SAM" id="Phobius"/>
    </source>
</evidence>
<organism evidence="2">
    <name type="scientific">Marseillevirus LCMAC103</name>
    <dbReference type="NCBI Taxonomy" id="2506604"/>
    <lineage>
        <taxon>Viruses</taxon>
        <taxon>Varidnaviria</taxon>
        <taxon>Bamfordvirae</taxon>
        <taxon>Nucleocytoviricota</taxon>
        <taxon>Megaviricetes</taxon>
        <taxon>Pimascovirales</taxon>
        <taxon>Pimascovirales incertae sedis</taxon>
        <taxon>Marseilleviridae</taxon>
    </lineage>
</organism>
<evidence type="ECO:0000313" key="2">
    <source>
        <dbReference type="EMBL" id="QBK86833.1"/>
    </source>
</evidence>
<keyword evidence="1" id="KW-0472">Membrane</keyword>